<dbReference type="GO" id="GO:0003735">
    <property type="term" value="F:structural constituent of ribosome"/>
    <property type="evidence" value="ECO:0007669"/>
    <property type="project" value="InterPro"/>
</dbReference>
<dbReference type="PANTHER" id="PTHR12919:SF20">
    <property type="entry name" value="SMALL RIBOSOMAL SUBUNIT PROTEIN BS16M"/>
    <property type="match status" value="1"/>
</dbReference>
<dbReference type="EMBL" id="DTHJ01000047">
    <property type="protein sequence ID" value="HHS62384.1"/>
    <property type="molecule type" value="Genomic_DNA"/>
</dbReference>
<dbReference type="InterPro" id="IPR000307">
    <property type="entry name" value="Ribosomal_bS16"/>
</dbReference>
<reference evidence="4" key="1">
    <citation type="journal article" date="2020" name="mSystems">
        <title>Genome- and Community-Level Interaction Insights into Carbon Utilization and Element Cycling Functions of Hydrothermarchaeota in Hydrothermal Sediment.</title>
        <authorList>
            <person name="Zhou Z."/>
            <person name="Liu Y."/>
            <person name="Xu W."/>
            <person name="Pan J."/>
            <person name="Luo Z.H."/>
            <person name="Li M."/>
        </authorList>
    </citation>
    <scope>NUCLEOTIDE SEQUENCE [LARGE SCALE GENOMIC DNA]</scope>
    <source>
        <strain evidence="4">SpSt-783</strain>
    </source>
</reference>
<dbReference type="GO" id="GO:0005737">
    <property type="term" value="C:cytoplasm"/>
    <property type="evidence" value="ECO:0007669"/>
    <property type="project" value="UniProtKB-ARBA"/>
</dbReference>
<dbReference type="HAMAP" id="MF_00385">
    <property type="entry name" value="Ribosomal_bS16"/>
    <property type="match status" value="1"/>
</dbReference>
<dbReference type="Gene3D" id="3.30.1320.10">
    <property type="match status" value="1"/>
</dbReference>
<organism evidence="4">
    <name type="scientific">candidate division WOR-3 bacterium</name>
    <dbReference type="NCBI Taxonomy" id="2052148"/>
    <lineage>
        <taxon>Bacteria</taxon>
        <taxon>Bacteria division WOR-3</taxon>
    </lineage>
</organism>
<comment type="similarity">
    <text evidence="3">Belongs to the bacterial ribosomal protein bS16 family.</text>
</comment>
<sequence>MVKIRLTRMGRHNSPFYRIVAIDSRKARDGKYIENLGHYDPRTKNLQINRDRVEYWLSKGAKPTNTVAKLISKAKGGSQ</sequence>
<gene>
    <name evidence="3 4" type="primary">rpsP</name>
    <name evidence="4" type="ORF">ENV70_02040</name>
</gene>
<dbReference type="PANTHER" id="PTHR12919">
    <property type="entry name" value="30S RIBOSOMAL PROTEIN S16"/>
    <property type="match status" value="1"/>
</dbReference>
<comment type="caution">
    <text evidence="4">The sequence shown here is derived from an EMBL/GenBank/DDBJ whole genome shotgun (WGS) entry which is preliminary data.</text>
</comment>
<name>A0A7C6EG84_UNCW3</name>
<keyword evidence="2 3" id="KW-0687">Ribonucleoprotein</keyword>
<accession>A0A7C6EG84</accession>
<dbReference type="AlphaFoldDB" id="A0A7C6EG84"/>
<dbReference type="SUPFAM" id="SSF54565">
    <property type="entry name" value="Ribosomal protein S16"/>
    <property type="match status" value="1"/>
</dbReference>
<dbReference type="InterPro" id="IPR023803">
    <property type="entry name" value="Ribosomal_bS16_dom_sf"/>
</dbReference>
<evidence type="ECO:0000256" key="1">
    <source>
        <dbReference type="ARBA" id="ARBA00022980"/>
    </source>
</evidence>
<protein>
    <recommendedName>
        <fullName evidence="3">Small ribosomal subunit protein bS16</fullName>
    </recommendedName>
</protein>
<evidence type="ECO:0000256" key="3">
    <source>
        <dbReference type="HAMAP-Rule" id="MF_00385"/>
    </source>
</evidence>
<dbReference type="Pfam" id="PF00886">
    <property type="entry name" value="Ribosomal_S16"/>
    <property type="match status" value="1"/>
</dbReference>
<evidence type="ECO:0000313" key="4">
    <source>
        <dbReference type="EMBL" id="HHS62384.1"/>
    </source>
</evidence>
<dbReference type="GO" id="GO:0006412">
    <property type="term" value="P:translation"/>
    <property type="evidence" value="ECO:0007669"/>
    <property type="project" value="UniProtKB-UniRule"/>
</dbReference>
<dbReference type="PROSITE" id="PS00732">
    <property type="entry name" value="RIBOSOMAL_S16"/>
    <property type="match status" value="1"/>
</dbReference>
<evidence type="ECO:0000256" key="2">
    <source>
        <dbReference type="ARBA" id="ARBA00023274"/>
    </source>
</evidence>
<keyword evidence="1 3" id="KW-0689">Ribosomal protein</keyword>
<dbReference type="GO" id="GO:0015935">
    <property type="term" value="C:small ribosomal subunit"/>
    <property type="evidence" value="ECO:0007669"/>
    <property type="project" value="TreeGrafter"/>
</dbReference>
<proteinExistence type="inferred from homology"/>
<dbReference type="InterPro" id="IPR020592">
    <property type="entry name" value="Ribosomal_bS16_CS"/>
</dbReference>
<dbReference type="NCBIfam" id="TIGR00002">
    <property type="entry name" value="S16"/>
    <property type="match status" value="1"/>
</dbReference>